<dbReference type="STRING" id="546271.Selsp_2100"/>
<dbReference type="RefSeq" id="WP_006193891.1">
    <property type="nucleotide sequence ID" value="NC_015437.1"/>
</dbReference>
<comment type="caution">
    <text evidence="1">The sequence shown here is derived from an EMBL/GenBank/DDBJ whole genome shotgun (WGS) entry which is preliminary data.</text>
</comment>
<protein>
    <submittedName>
        <fullName evidence="1">Uncharacterized protein</fullName>
    </submittedName>
</protein>
<proteinExistence type="predicted"/>
<dbReference type="AlphaFoldDB" id="C9LYG6"/>
<accession>C9LYG6</accession>
<organism evidence="1 2">
    <name type="scientific">Selenomonas sputigena (strain ATCC 35185 / DSM 20758 / CCUG 44933 / VPI D19B-28)</name>
    <dbReference type="NCBI Taxonomy" id="546271"/>
    <lineage>
        <taxon>Bacteria</taxon>
        <taxon>Bacillati</taxon>
        <taxon>Bacillota</taxon>
        <taxon>Negativicutes</taxon>
        <taxon>Selenomonadales</taxon>
        <taxon>Selenomonadaceae</taxon>
        <taxon>Selenomonas</taxon>
    </lineage>
</organism>
<dbReference type="OrthoDB" id="1664089at2"/>
<reference evidence="1 2" key="1">
    <citation type="submission" date="2009-09" db="EMBL/GenBank/DDBJ databases">
        <authorList>
            <person name="Weinstock G."/>
            <person name="Sodergren E."/>
            <person name="Clifton S."/>
            <person name="Fulton L."/>
            <person name="Fulton B."/>
            <person name="Courtney L."/>
            <person name="Fronick C."/>
            <person name="Harrison M."/>
            <person name="Strong C."/>
            <person name="Farmer C."/>
            <person name="Delahaunty K."/>
            <person name="Markovic C."/>
            <person name="Hall O."/>
            <person name="Minx P."/>
            <person name="Tomlinson C."/>
            <person name="Mitreva M."/>
            <person name="Nelson J."/>
            <person name="Hou S."/>
            <person name="Wollam A."/>
            <person name="Pepin K.H."/>
            <person name="Johnson M."/>
            <person name="Bhonagiri V."/>
            <person name="Nash W.E."/>
            <person name="Warren W."/>
            <person name="Chinwalla A."/>
            <person name="Mardis E.R."/>
            <person name="Wilson R.K."/>
        </authorList>
    </citation>
    <scope>NUCLEOTIDE SEQUENCE [LARGE SCALE GENOMIC DNA]</scope>
    <source>
        <strain evidence="2">ATCC 35185 / DSM 20758 / VPI D19B-28</strain>
    </source>
</reference>
<sequence length="256" mass="28691">MMPYTENTLQDSGVILACEDESIFSALARYYSHMEKCEPLLGMPVRQFSSESEQEDAASIATEEVSLPHTMLISDAQAMTIPFEILRQQDILCIYRTASEKNFVACAERLAALQEDDDGCIRPILMCFADEAAAKACIIASGLWTPMNIQLVGVDRRDILPMLASTKGDLRCISLEHLLWEEMPAANQTVRGVQLIFRGTGEDFNFYHIAKKVEAIADGFRGEVDLVWQVEPWEENEILMFSAYEMHHAGVASKDV</sequence>
<dbReference type="Proteomes" id="UP000003505">
    <property type="component" value="Unassembled WGS sequence"/>
</dbReference>
<dbReference type="EMBL" id="ACKP02000053">
    <property type="protein sequence ID" value="EEX76095.1"/>
    <property type="molecule type" value="Genomic_DNA"/>
</dbReference>
<gene>
    <name evidence="1" type="ORF">SELSPUOL_02527</name>
</gene>
<evidence type="ECO:0000313" key="2">
    <source>
        <dbReference type="Proteomes" id="UP000003505"/>
    </source>
</evidence>
<evidence type="ECO:0000313" key="1">
    <source>
        <dbReference type="EMBL" id="EEX76095.1"/>
    </source>
</evidence>
<name>C9LYG6_SELS3</name>